<dbReference type="GO" id="GO:0003700">
    <property type="term" value="F:DNA-binding transcription factor activity"/>
    <property type="evidence" value="ECO:0007669"/>
    <property type="project" value="TreeGrafter"/>
</dbReference>
<evidence type="ECO:0000259" key="4">
    <source>
        <dbReference type="PROSITE" id="PS50932"/>
    </source>
</evidence>
<dbReference type="PROSITE" id="PS50932">
    <property type="entry name" value="HTH_LACI_2"/>
    <property type="match status" value="1"/>
</dbReference>
<dbReference type="AlphaFoldDB" id="A0A1H1W7K0"/>
<dbReference type="InterPro" id="IPR046335">
    <property type="entry name" value="LacI/GalR-like_sensor"/>
</dbReference>
<dbReference type="GO" id="GO:0000976">
    <property type="term" value="F:transcription cis-regulatory region binding"/>
    <property type="evidence" value="ECO:0007669"/>
    <property type="project" value="TreeGrafter"/>
</dbReference>
<dbReference type="EMBL" id="LT629757">
    <property type="protein sequence ID" value="SDS93157.1"/>
    <property type="molecule type" value="Genomic_DNA"/>
</dbReference>
<dbReference type="Gene3D" id="3.40.50.2300">
    <property type="match status" value="2"/>
</dbReference>
<accession>A0A1H1W7K0</accession>
<protein>
    <submittedName>
        <fullName evidence="5">DNA-binding transcriptional regulator, LacI/PurR family</fullName>
    </submittedName>
</protein>
<dbReference type="CDD" id="cd01392">
    <property type="entry name" value="HTH_LacI"/>
    <property type="match status" value="1"/>
</dbReference>
<keyword evidence="1" id="KW-0805">Transcription regulation</keyword>
<dbReference type="PANTHER" id="PTHR30146">
    <property type="entry name" value="LACI-RELATED TRANSCRIPTIONAL REPRESSOR"/>
    <property type="match status" value="1"/>
</dbReference>
<organism evidence="5 6">
    <name type="scientific">Nocardioides scoriae</name>
    <dbReference type="NCBI Taxonomy" id="642780"/>
    <lineage>
        <taxon>Bacteria</taxon>
        <taxon>Bacillati</taxon>
        <taxon>Actinomycetota</taxon>
        <taxon>Actinomycetes</taxon>
        <taxon>Propionibacteriales</taxon>
        <taxon>Nocardioidaceae</taxon>
        <taxon>Nocardioides</taxon>
    </lineage>
</organism>
<dbReference type="STRING" id="642780.SAMN04488570_3067"/>
<dbReference type="InterPro" id="IPR028082">
    <property type="entry name" value="Peripla_BP_I"/>
</dbReference>
<gene>
    <name evidence="5" type="ORF">SAMN04488570_3067</name>
</gene>
<keyword evidence="2 5" id="KW-0238">DNA-binding</keyword>
<dbReference type="InterPro" id="IPR000843">
    <property type="entry name" value="HTH_LacI"/>
</dbReference>
<dbReference type="Pfam" id="PF00356">
    <property type="entry name" value="LacI"/>
    <property type="match status" value="1"/>
</dbReference>
<dbReference type="Pfam" id="PF13377">
    <property type="entry name" value="Peripla_BP_3"/>
    <property type="match status" value="1"/>
</dbReference>
<dbReference type="CDD" id="cd01574">
    <property type="entry name" value="PBP1_LacI"/>
    <property type="match status" value="1"/>
</dbReference>
<name>A0A1H1W7K0_9ACTN</name>
<evidence type="ECO:0000313" key="6">
    <source>
        <dbReference type="Proteomes" id="UP000198859"/>
    </source>
</evidence>
<dbReference type="PROSITE" id="PS00356">
    <property type="entry name" value="HTH_LACI_1"/>
    <property type="match status" value="1"/>
</dbReference>
<keyword evidence="6" id="KW-1185">Reference proteome</keyword>
<proteinExistence type="predicted"/>
<dbReference type="Proteomes" id="UP000198859">
    <property type="component" value="Chromosome I"/>
</dbReference>
<reference evidence="6" key="1">
    <citation type="submission" date="2016-10" db="EMBL/GenBank/DDBJ databases">
        <authorList>
            <person name="Varghese N."/>
            <person name="Submissions S."/>
        </authorList>
    </citation>
    <scope>NUCLEOTIDE SEQUENCE [LARGE SCALE GENOMIC DNA]</scope>
    <source>
        <strain evidence="6">DSM 22127</strain>
    </source>
</reference>
<dbReference type="InterPro" id="IPR010982">
    <property type="entry name" value="Lambda_DNA-bd_dom_sf"/>
</dbReference>
<evidence type="ECO:0000256" key="1">
    <source>
        <dbReference type="ARBA" id="ARBA00023015"/>
    </source>
</evidence>
<dbReference type="RefSeq" id="WP_197681011.1">
    <property type="nucleotide sequence ID" value="NZ_LT629757.1"/>
</dbReference>
<evidence type="ECO:0000313" key="5">
    <source>
        <dbReference type="EMBL" id="SDS93157.1"/>
    </source>
</evidence>
<dbReference type="Gene3D" id="1.10.260.40">
    <property type="entry name" value="lambda repressor-like DNA-binding domains"/>
    <property type="match status" value="1"/>
</dbReference>
<dbReference type="SUPFAM" id="SSF47413">
    <property type="entry name" value="lambda repressor-like DNA-binding domains"/>
    <property type="match status" value="1"/>
</dbReference>
<keyword evidence="3" id="KW-0804">Transcription</keyword>
<feature type="domain" description="HTH lacI-type" evidence="4">
    <location>
        <begin position="14"/>
        <end position="68"/>
    </location>
</feature>
<evidence type="ECO:0000256" key="3">
    <source>
        <dbReference type="ARBA" id="ARBA00023163"/>
    </source>
</evidence>
<dbReference type="PANTHER" id="PTHR30146:SF109">
    <property type="entry name" value="HTH-TYPE TRANSCRIPTIONAL REGULATOR GALS"/>
    <property type="match status" value="1"/>
</dbReference>
<evidence type="ECO:0000256" key="2">
    <source>
        <dbReference type="ARBA" id="ARBA00023125"/>
    </source>
</evidence>
<sequence length="349" mass="36210">MTGSARPPRARRAPSMADVAALAGVSHQTVSRVLNDHPMVKQETRDRVQASIEQLGYRRNNAARALVTNRSGLIGLVGAHLGLHGPGMIAGAVQEAAHDAGYSVAQVGLPDLSADALRSTVDRLLDQAVEAVVVAVAQRQALDVVASLDLPVPVVLVQGVRPGQSMAAGVDQTAGGLLATRHLLDLREAGGVSGGAPGGVAHVTGPLDWIEAVMRREGWLQAHQERGVVPGREVVGDWSSSSGYAAGLELAADPQVEAVFAGNDAMALGVLRALHETGRRVPSDVAVVGFDDAPDSACYWPPLTTVRQDFAALGRRAVALALQALDGERDATLDLVAPELVVRTSSVPG</sequence>
<dbReference type="SMART" id="SM00354">
    <property type="entry name" value="HTH_LACI"/>
    <property type="match status" value="1"/>
</dbReference>
<dbReference type="SUPFAM" id="SSF53822">
    <property type="entry name" value="Periplasmic binding protein-like I"/>
    <property type="match status" value="1"/>
</dbReference>